<comment type="caution">
    <text evidence="1">The sequence shown here is derived from an EMBL/GenBank/DDBJ whole genome shotgun (WGS) entry which is preliminary data.</text>
</comment>
<dbReference type="EMBL" id="JAJUBB010000008">
    <property type="protein sequence ID" value="MDD1781996.1"/>
    <property type="molecule type" value="Genomic_DNA"/>
</dbReference>
<name>A0ABT5QNY2_9GAMM</name>
<protein>
    <submittedName>
        <fullName evidence="1">YecH family protein</fullName>
    </submittedName>
</protein>
<reference evidence="1" key="1">
    <citation type="submission" date="2021-12" db="EMBL/GenBank/DDBJ databases">
        <title>Enterovibrio ZSDZ35 sp. nov. and Enterovibrio ZSDZ42 sp. nov., isolated from coastal seawater in Qingdao.</title>
        <authorList>
            <person name="Zhang P."/>
        </authorList>
    </citation>
    <scope>NUCLEOTIDE SEQUENCE</scope>
    <source>
        <strain evidence="1">ZSDZ35</strain>
    </source>
</reference>
<dbReference type="Proteomes" id="UP001149821">
    <property type="component" value="Unassembled WGS sequence"/>
</dbReference>
<organism evidence="1 2">
    <name type="scientific">Enterovibrio qingdaonensis</name>
    <dbReference type="NCBI Taxonomy" id="2899818"/>
    <lineage>
        <taxon>Bacteria</taxon>
        <taxon>Pseudomonadati</taxon>
        <taxon>Pseudomonadota</taxon>
        <taxon>Gammaproteobacteria</taxon>
        <taxon>Vibrionales</taxon>
        <taxon>Vibrionaceae</taxon>
        <taxon>Enterovibrio</taxon>
    </lineage>
</organism>
<dbReference type="Pfam" id="PF10678">
    <property type="entry name" value="DUF2492"/>
    <property type="match status" value="1"/>
</dbReference>
<sequence>MQASIHVHQILNHLKSEPMSEYALTDWVTREWGDEARFHTCSQKDMTFSDVLVFLRRRKKILESAGALVVNEARICNHGE</sequence>
<dbReference type="InterPro" id="IPR019620">
    <property type="entry name" value="Metal-bd_prot_put"/>
</dbReference>
<evidence type="ECO:0000313" key="1">
    <source>
        <dbReference type="EMBL" id="MDD1781996.1"/>
    </source>
</evidence>
<proteinExistence type="predicted"/>
<keyword evidence="2" id="KW-1185">Reference proteome</keyword>
<gene>
    <name evidence="1" type="ORF">LRP49_12525</name>
</gene>
<accession>A0ABT5QNY2</accession>
<dbReference type="NCBIfam" id="TIGR03853">
    <property type="entry name" value="matur_matur"/>
    <property type="match status" value="1"/>
</dbReference>
<evidence type="ECO:0000313" key="2">
    <source>
        <dbReference type="Proteomes" id="UP001149821"/>
    </source>
</evidence>
<dbReference type="RefSeq" id="WP_274142563.1">
    <property type="nucleotide sequence ID" value="NZ_JAJUBB010000008.1"/>
</dbReference>